<feature type="transmembrane region" description="Helical" evidence="1">
    <location>
        <begin position="142"/>
        <end position="166"/>
    </location>
</feature>
<sequence>MKITNIRKNKVYYISLLGLLLALACVLYYLESLFITPFFPLPGGKVGIANIISLIAVYILGLREALIITLFRVIIVNIILGGFLNISFYLGFFGGMGSTIVMGILAKSKISLISNSIIGALTHNFIQLIIVVFFVFHSAILYYAPFLIFFGVITGFFNGVVGGYVLKFIEKYIGGEL</sequence>
<organism evidence="2">
    <name type="scientific">Dictyoglomus thermophilum</name>
    <dbReference type="NCBI Taxonomy" id="14"/>
    <lineage>
        <taxon>Bacteria</taxon>
        <taxon>Pseudomonadati</taxon>
        <taxon>Dictyoglomota</taxon>
        <taxon>Dictyoglomia</taxon>
        <taxon>Dictyoglomales</taxon>
        <taxon>Dictyoglomaceae</taxon>
        <taxon>Dictyoglomus</taxon>
    </lineage>
</organism>
<gene>
    <name evidence="2" type="ORF">ENU78_00615</name>
</gene>
<dbReference type="PIRSF" id="PIRSF027391">
    <property type="entry name" value="Hpre_diP_synt_I"/>
    <property type="match status" value="1"/>
</dbReference>
<proteinExistence type="predicted"/>
<keyword evidence="1" id="KW-1133">Transmembrane helix</keyword>
<feature type="transmembrane region" description="Helical" evidence="1">
    <location>
        <begin position="42"/>
        <end position="60"/>
    </location>
</feature>
<accession>A0A7V3ZH80</accession>
<dbReference type="InterPro" id="IPR010898">
    <property type="entry name" value="Hpre_diP_synth_I"/>
</dbReference>
<dbReference type="AlphaFoldDB" id="A0A7V3ZH80"/>
<evidence type="ECO:0000313" key="2">
    <source>
        <dbReference type="EMBL" id="HGK22946.1"/>
    </source>
</evidence>
<dbReference type="PROSITE" id="PS51257">
    <property type="entry name" value="PROKAR_LIPOPROTEIN"/>
    <property type="match status" value="1"/>
</dbReference>
<dbReference type="Pfam" id="PF07456">
    <property type="entry name" value="Hpre_diP_synt_I"/>
    <property type="match status" value="1"/>
</dbReference>
<protein>
    <submittedName>
        <fullName evidence="2">Gx transporter family protein</fullName>
    </submittedName>
</protein>
<dbReference type="InterPro" id="IPR014535">
    <property type="entry name" value="Hpre_diP_synt_I"/>
</dbReference>
<comment type="caution">
    <text evidence="2">The sequence shown here is derived from an EMBL/GenBank/DDBJ whole genome shotgun (WGS) entry which is preliminary data.</text>
</comment>
<feature type="transmembrane region" description="Helical" evidence="1">
    <location>
        <begin position="12"/>
        <end position="30"/>
    </location>
</feature>
<keyword evidence="1" id="KW-0472">Membrane</keyword>
<name>A0A7V3ZH80_DICTH</name>
<dbReference type="EMBL" id="DTDV01000005">
    <property type="protein sequence ID" value="HGK22946.1"/>
    <property type="molecule type" value="Genomic_DNA"/>
</dbReference>
<keyword evidence="1" id="KW-0812">Transmembrane</keyword>
<dbReference type="Gene3D" id="1.10.1760.20">
    <property type="match status" value="1"/>
</dbReference>
<reference evidence="2" key="1">
    <citation type="journal article" date="2020" name="mSystems">
        <title>Genome- and Community-Level Interaction Insights into Carbon Utilization and Element Cycling Functions of Hydrothermarchaeota in Hydrothermal Sediment.</title>
        <authorList>
            <person name="Zhou Z."/>
            <person name="Liu Y."/>
            <person name="Xu W."/>
            <person name="Pan J."/>
            <person name="Luo Z.H."/>
            <person name="Li M."/>
        </authorList>
    </citation>
    <scope>NUCLEOTIDE SEQUENCE [LARGE SCALE GENOMIC DNA]</scope>
    <source>
        <strain evidence="2">SpSt-70</strain>
    </source>
</reference>
<evidence type="ECO:0000256" key="1">
    <source>
        <dbReference type="SAM" id="Phobius"/>
    </source>
</evidence>
<feature type="transmembrane region" description="Helical" evidence="1">
    <location>
        <begin position="118"/>
        <end position="136"/>
    </location>
</feature>